<organism evidence="6 7">
    <name type="scientific">Luteibacter pinisoli</name>
    <dbReference type="NCBI Taxonomy" id="2589080"/>
    <lineage>
        <taxon>Bacteria</taxon>
        <taxon>Pseudomonadati</taxon>
        <taxon>Pseudomonadota</taxon>
        <taxon>Gammaproteobacteria</taxon>
        <taxon>Lysobacterales</taxon>
        <taxon>Rhodanobacteraceae</taxon>
        <taxon>Luteibacter</taxon>
    </lineage>
</organism>
<dbReference type="InterPro" id="IPR000700">
    <property type="entry name" value="PAS-assoc_C"/>
</dbReference>
<sequence>MESTPTFKQLVDLSDDCVKELDLDGRIVAINACGVVLLRAPNEGALIGQDWVAMWPDAFQAVVRRGLDAAREGQRSRFVAASENPDGSLRWWSVIVGPLRDADGHVFRLGGISREVTERVNLEQSLDSLNDSLRHRLAAAQRSVDQGARRVVALQDELALTSMARGAAEHVALQAQKGEAVGQVVAGMGHDLNNHLQTILSALDVLSDLSPLQARYVGFAQQAAHHAALMSRRMLAFSRTRPHSPDYVDLAEVVADVFPLMESTVRRGTSITLDPAPAPLLVFADGHEVQQALMNVGLNARDACEAGGSIRVSFGEVHVAPDASSASLQDGDYVYVDVTDSGPGMSDDVKERLFQPFFTTKPEGTSSGLGLAQVLGLMRQAGGAVEVESSLGAGTRVRLLFPKTRELAVA</sequence>
<dbReference type="InterPro" id="IPR035965">
    <property type="entry name" value="PAS-like_dom_sf"/>
</dbReference>
<dbReference type="OrthoDB" id="9770473at2"/>
<dbReference type="SUPFAM" id="SSF55874">
    <property type="entry name" value="ATPase domain of HSP90 chaperone/DNA topoisomerase II/histidine kinase"/>
    <property type="match status" value="1"/>
</dbReference>
<dbReference type="Proteomes" id="UP000316093">
    <property type="component" value="Chromosome"/>
</dbReference>
<dbReference type="Pfam" id="PF02518">
    <property type="entry name" value="HATPase_c"/>
    <property type="match status" value="1"/>
</dbReference>
<dbReference type="InterPro" id="IPR003661">
    <property type="entry name" value="HisK_dim/P_dom"/>
</dbReference>
<dbReference type="InterPro" id="IPR003594">
    <property type="entry name" value="HATPase_dom"/>
</dbReference>
<dbReference type="InterPro" id="IPR036890">
    <property type="entry name" value="HATPase_C_sf"/>
</dbReference>
<dbReference type="PROSITE" id="PS50113">
    <property type="entry name" value="PAC"/>
    <property type="match status" value="1"/>
</dbReference>
<dbReference type="InterPro" id="IPR013656">
    <property type="entry name" value="PAS_4"/>
</dbReference>
<evidence type="ECO:0000256" key="1">
    <source>
        <dbReference type="ARBA" id="ARBA00000085"/>
    </source>
</evidence>
<keyword evidence="3" id="KW-0597">Phosphoprotein</keyword>
<dbReference type="SMART" id="SM00388">
    <property type="entry name" value="HisKA"/>
    <property type="match status" value="1"/>
</dbReference>
<dbReference type="SUPFAM" id="SSF55785">
    <property type="entry name" value="PYP-like sensor domain (PAS domain)"/>
    <property type="match status" value="1"/>
</dbReference>
<dbReference type="Gene3D" id="3.30.450.20">
    <property type="entry name" value="PAS domain"/>
    <property type="match status" value="1"/>
</dbReference>
<dbReference type="EMBL" id="CP041046">
    <property type="protein sequence ID" value="QDE39671.1"/>
    <property type="molecule type" value="Genomic_DNA"/>
</dbReference>
<dbReference type="PROSITE" id="PS50109">
    <property type="entry name" value="HIS_KIN"/>
    <property type="match status" value="1"/>
</dbReference>
<dbReference type="CDD" id="cd00130">
    <property type="entry name" value="PAS"/>
    <property type="match status" value="1"/>
</dbReference>
<dbReference type="Gene3D" id="1.10.287.130">
    <property type="match status" value="1"/>
</dbReference>
<evidence type="ECO:0000313" key="7">
    <source>
        <dbReference type="Proteomes" id="UP000316093"/>
    </source>
</evidence>
<evidence type="ECO:0000259" key="4">
    <source>
        <dbReference type="PROSITE" id="PS50109"/>
    </source>
</evidence>
<dbReference type="PRINTS" id="PR00344">
    <property type="entry name" value="BCTRLSENSOR"/>
</dbReference>
<dbReference type="Pfam" id="PF00512">
    <property type="entry name" value="HisKA"/>
    <property type="match status" value="1"/>
</dbReference>
<dbReference type="NCBIfam" id="TIGR00229">
    <property type="entry name" value="sensory_box"/>
    <property type="match status" value="1"/>
</dbReference>
<dbReference type="SUPFAM" id="SSF47384">
    <property type="entry name" value="Homodimeric domain of signal transducing histidine kinase"/>
    <property type="match status" value="1"/>
</dbReference>
<keyword evidence="7" id="KW-1185">Reference proteome</keyword>
<reference evidence="6 7" key="1">
    <citation type="submission" date="2019-06" db="EMBL/GenBank/DDBJ databases">
        <title>A complete genome sequence for Luteibacter pinisoli MAH-14.</title>
        <authorList>
            <person name="Baltrus D.A."/>
        </authorList>
    </citation>
    <scope>NUCLEOTIDE SEQUENCE [LARGE SCALE GENOMIC DNA]</scope>
    <source>
        <strain evidence="6 7">MAH-14</strain>
    </source>
</reference>
<accession>A0A4Y5Z323</accession>
<protein>
    <recommendedName>
        <fullName evidence="2">histidine kinase</fullName>
        <ecNumber evidence="2">2.7.13.3</ecNumber>
    </recommendedName>
</protein>
<evidence type="ECO:0000259" key="5">
    <source>
        <dbReference type="PROSITE" id="PS50113"/>
    </source>
</evidence>
<dbReference type="GO" id="GO:0000155">
    <property type="term" value="F:phosphorelay sensor kinase activity"/>
    <property type="evidence" value="ECO:0007669"/>
    <property type="project" value="InterPro"/>
</dbReference>
<proteinExistence type="predicted"/>
<name>A0A4Y5Z323_9GAMM</name>
<dbReference type="InterPro" id="IPR000014">
    <property type="entry name" value="PAS"/>
</dbReference>
<dbReference type="PANTHER" id="PTHR43065:SF42">
    <property type="entry name" value="TWO-COMPONENT SENSOR PPRA"/>
    <property type="match status" value="1"/>
</dbReference>
<dbReference type="InterPro" id="IPR005467">
    <property type="entry name" value="His_kinase_dom"/>
</dbReference>
<dbReference type="Gene3D" id="3.30.565.10">
    <property type="entry name" value="Histidine kinase-like ATPase, C-terminal domain"/>
    <property type="match status" value="1"/>
</dbReference>
<evidence type="ECO:0000256" key="3">
    <source>
        <dbReference type="ARBA" id="ARBA00022553"/>
    </source>
</evidence>
<dbReference type="PANTHER" id="PTHR43065">
    <property type="entry name" value="SENSOR HISTIDINE KINASE"/>
    <property type="match status" value="1"/>
</dbReference>
<comment type="catalytic activity">
    <reaction evidence="1">
        <text>ATP + protein L-histidine = ADP + protein N-phospho-L-histidine.</text>
        <dbReference type="EC" id="2.7.13.3"/>
    </reaction>
</comment>
<dbReference type="EC" id="2.7.13.3" evidence="2"/>
<feature type="domain" description="Histidine kinase" evidence="4">
    <location>
        <begin position="187"/>
        <end position="405"/>
    </location>
</feature>
<dbReference type="InterPro" id="IPR004358">
    <property type="entry name" value="Sig_transdc_His_kin-like_C"/>
</dbReference>
<feature type="domain" description="PAC" evidence="5">
    <location>
        <begin position="72"/>
        <end position="128"/>
    </location>
</feature>
<dbReference type="KEGG" id="lpy:FIV34_10890"/>
<dbReference type="InterPro" id="IPR036097">
    <property type="entry name" value="HisK_dim/P_sf"/>
</dbReference>
<gene>
    <name evidence="6" type="ORF">FIV34_10890</name>
</gene>
<dbReference type="RefSeq" id="WP_139982608.1">
    <property type="nucleotide sequence ID" value="NZ_CP041046.1"/>
</dbReference>
<dbReference type="AlphaFoldDB" id="A0A4Y5Z323"/>
<evidence type="ECO:0000256" key="2">
    <source>
        <dbReference type="ARBA" id="ARBA00012438"/>
    </source>
</evidence>
<evidence type="ECO:0000313" key="6">
    <source>
        <dbReference type="EMBL" id="QDE39671.1"/>
    </source>
</evidence>
<dbReference type="SMART" id="SM00387">
    <property type="entry name" value="HATPase_c"/>
    <property type="match status" value="1"/>
</dbReference>
<dbReference type="Pfam" id="PF08448">
    <property type="entry name" value="PAS_4"/>
    <property type="match status" value="1"/>
</dbReference>